<dbReference type="AlphaFoldDB" id="A0A4P9W9H4"/>
<evidence type="ECO:0000313" key="3">
    <source>
        <dbReference type="EMBL" id="RKO88165.1"/>
    </source>
</evidence>
<keyword evidence="2" id="KW-0472">Membrane</keyword>
<keyword evidence="2" id="KW-0812">Transmembrane</keyword>
<protein>
    <submittedName>
        <fullName evidence="3">Uncharacterized protein</fullName>
    </submittedName>
</protein>
<sequence>MSPHPVTPLKVDTKSKFTSHTATVVPYPLQPKAGQDFTGPVVKKKIPIVLDVLGVIFFLIGITVCAVRSRKERKAKRLARRLALRKKAKTLNILVSPLMEDIELDEYNLLATPTMLPPVDPDDFSIVTILTLPPETDKSQLMVNWRPPTPVRRRISSVTPTVGDRSSPTPSSTSSRSSTDLIGSVNIIIDDGRKGRGDGRKGSGGRVMSPDSPLMLAVPSLNIEGPLPTAARRTPSIESV</sequence>
<feature type="region of interest" description="Disordered" evidence="1">
    <location>
        <begin position="149"/>
        <end position="213"/>
    </location>
</feature>
<keyword evidence="4" id="KW-1185">Reference proteome</keyword>
<evidence type="ECO:0000256" key="1">
    <source>
        <dbReference type="SAM" id="MobiDB-lite"/>
    </source>
</evidence>
<evidence type="ECO:0000313" key="4">
    <source>
        <dbReference type="Proteomes" id="UP000269721"/>
    </source>
</evidence>
<organism evidence="3 4">
    <name type="scientific">Blyttiomyces helicus</name>
    <dbReference type="NCBI Taxonomy" id="388810"/>
    <lineage>
        <taxon>Eukaryota</taxon>
        <taxon>Fungi</taxon>
        <taxon>Fungi incertae sedis</taxon>
        <taxon>Chytridiomycota</taxon>
        <taxon>Chytridiomycota incertae sedis</taxon>
        <taxon>Chytridiomycetes</taxon>
        <taxon>Chytridiomycetes incertae sedis</taxon>
        <taxon>Blyttiomyces</taxon>
    </lineage>
</organism>
<proteinExistence type="predicted"/>
<feature type="compositionally biased region" description="Low complexity" evidence="1">
    <location>
        <begin position="165"/>
        <end position="179"/>
    </location>
</feature>
<evidence type="ECO:0000256" key="2">
    <source>
        <dbReference type="SAM" id="Phobius"/>
    </source>
</evidence>
<dbReference type="EMBL" id="KZ996899">
    <property type="protein sequence ID" value="RKO88165.1"/>
    <property type="molecule type" value="Genomic_DNA"/>
</dbReference>
<accession>A0A4P9W9H4</accession>
<dbReference type="Proteomes" id="UP000269721">
    <property type="component" value="Unassembled WGS sequence"/>
</dbReference>
<feature type="transmembrane region" description="Helical" evidence="2">
    <location>
        <begin position="46"/>
        <end position="67"/>
    </location>
</feature>
<name>A0A4P9W9H4_9FUNG</name>
<gene>
    <name evidence="3" type="ORF">BDK51DRAFT_43207</name>
</gene>
<feature type="compositionally biased region" description="Basic and acidic residues" evidence="1">
    <location>
        <begin position="190"/>
        <end position="201"/>
    </location>
</feature>
<keyword evidence="2" id="KW-1133">Transmembrane helix</keyword>
<reference evidence="4" key="1">
    <citation type="journal article" date="2018" name="Nat. Microbiol.">
        <title>Leveraging single-cell genomics to expand the fungal tree of life.</title>
        <authorList>
            <person name="Ahrendt S.R."/>
            <person name="Quandt C.A."/>
            <person name="Ciobanu D."/>
            <person name="Clum A."/>
            <person name="Salamov A."/>
            <person name="Andreopoulos B."/>
            <person name="Cheng J.F."/>
            <person name="Woyke T."/>
            <person name="Pelin A."/>
            <person name="Henrissat B."/>
            <person name="Reynolds N.K."/>
            <person name="Benny G.L."/>
            <person name="Smith M.E."/>
            <person name="James T.Y."/>
            <person name="Grigoriev I.V."/>
        </authorList>
    </citation>
    <scope>NUCLEOTIDE SEQUENCE [LARGE SCALE GENOMIC DNA]</scope>
</reference>